<reference evidence="7" key="1">
    <citation type="submission" date="2016-10" db="EMBL/GenBank/DDBJ databases">
        <authorList>
            <person name="Varghese N."/>
            <person name="Submissions S."/>
        </authorList>
    </citation>
    <scope>NUCLEOTIDE SEQUENCE [LARGE SCALE GENOMIC DNA]</scope>
    <source>
        <strain evidence="7">DSM 8344</strain>
    </source>
</reference>
<keyword evidence="3" id="KW-0408">Iron</keyword>
<gene>
    <name evidence="6" type="ORF">SAMN05443529_108127</name>
</gene>
<evidence type="ECO:0000259" key="5">
    <source>
        <dbReference type="PROSITE" id="PS51379"/>
    </source>
</evidence>
<dbReference type="InterPro" id="IPR050954">
    <property type="entry name" value="ET_IronSulfur_Cluster-Binding"/>
</dbReference>
<dbReference type="OrthoDB" id="9810688at2"/>
<proteinExistence type="predicted"/>
<dbReference type="Proteomes" id="UP000198656">
    <property type="component" value="Unassembled WGS sequence"/>
</dbReference>
<protein>
    <submittedName>
        <fullName evidence="6">Fe-S-cluster-containing dehydrogenase component</fullName>
    </submittedName>
</protein>
<dbReference type="PROSITE" id="PS51379">
    <property type="entry name" value="4FE4S_FER_2"/>
    <property type="match status" value="2"/>
</dbReference>
<sequence>MKVLKAVEMNRCIGCLSCMITCSAVNQQDHSILKSAIRIKTSGGLTGKFVAIVCQACKDDVPCAEICPTGALIKRQAGGVLLDKDKCIGCELCVNACTVEAIHFDQETQKPIVCKHCGVCVRFCPHGCLQLVEEGL</sequence>
<dbReference type="GO" id="GO:0046872">
    <property type="term" value="F:metal ion binding"/>
    <property type="evidence" value="ECO:0007669"/>
    <property type="project" value="UniProtKB-KW"/>
</dbReference>
<dbReference type="PROSITE" id="PS00198">
    <property type="entry name" value="4FE4S_FER_1"/>
    <property type="match status" value="1"/>
</dbReference>
<dbReference type="Pfam" id="PF12800">
    <property type="entry name" value="Fer4_4"/>
    <property type="match status" value="2"/>
</dbReference>
<organism evidence="6 7">
    <name type="scientific">Desulfosporosinus hippei DSM 8344</name>
    <dbReference type="NCBI Taxonomy" id="1121419"/>
    <lineage>
        <taxon>Bacteria</taxon>
        <taxon>Bacillati</taxon>
        <taxon>Bacillota</taxon>
        <taxon>Clostridia</taxon>
        <taxon>Eubacteriales</taxon>
        <taxon>Desulfitobacteriaceae</taxon>
        <taxon>Desulfosporosinus</taxon>
    </lineage>
</organism>
<dbReference type="Gene3D" id="3.30.70.20">
    <property type="match status" value="2"/>
</dbReference>
<evidence type="ECO:0000256" key="1">
    <source>
        <dbReference type="ARBA" id="ARBA00022485"/>
    </source>
</evidence>
<evidence type="ECO:0000256" key="3">
    <source>
        <dbReference type="ARBA" id="ARBA00023004"/>
    </source>
</evidence>
<dbReference type="GO" id="GO:0051539">
    <property type="term" value="F:4 iron, 4 sulfur cluster binding"/>
    <property type="evidence" value="ECO:0007669"/>
    <property type="project" value="UniProtKB-KW"/>
</dbReference>
<dbReference type="EMBL" id="FNCP01000008">
    <property type="protein sequence ID" value="SDG98723.1"/>
    <property type="molecule type" value="Genomic_DNA"/>
</dbReference>
<dbReference type="CDD" id="cd16370">
    <property type="entry name" value="DMSOR_beta_like"/>
    <property type="match status" value="1"/>
</dbReference>
<dbReference type="RefSeq" id="WP_092332504.1">
    <property type="nucleotide sequence ID" value="NZ_FNCP01000008.1"/>
</dbReference>
<dbReference type="InterPro" id="IPR017896">
    <property type="entry name" value="4Fe4S_Fe-S-bd"/>
</dbReference>
<evidence type="ECO:0000313" key="7">
    <source>
        <dbReference type="Proteomes" id="UP000198656"/>
    </source>
</evidence>
<keyword evidence="7" id="KW-1185">Reference proteome</keyword>
<feature type="domain" description="4Fe-4S ferredoxin-type" evidence="5">
    <location>
        <begin position="78"/>
        <end position="107"/>
    </location>
</feature>
<evidence type="ECO:0000256" key="2">
    <source>
        <dbReference type="ARBA" id="ARBA00022723"/>
    </source>
</evidence>
<dbReference type="PANTHER" id="PTHR43177">
    <property type="entry name" value="PROTEIN NRFC"/>
    <property type="match status" value="1"/>
</dbReference>
<feature type="domain" description="4Fe-4S ferredoxin-type" evidence="5">
    <location>
        <begin position="114"/>
        <end position="134"/>
    </location>
</feature>
<dbReference type="InterPro" id="IPR017900">
    <property type="entry name" value="4Fe4S_Fe_S_CS"/>
</dbReference>
<dbReference type="AlphaFoldDB" id="A0A1G7YQ96"/>
<dbReference type="STRING" id="1121419.SAMN05443529_108127"/>
<name>A0A1G7YQ96_9FIRM</name>
<dbReference type="Pfam" id="PF00037">
    <property type="entry name" value="Fer4"/>
    <property type="match status" value="1"/>
</dbReference>
<dbReference type="PANTHER" id="PTHR43177:SF3">
    <property type="entry name" value="PROTEIN NRFC HOMOLOG"/>
    <property type="match status" value="1"/>
</dbReference>
<accession>A0A1G7YQ96</accession>
<keyword evidence="1" id="KW-0004">4Fe-4S</keyword>
<keyword evidence="4" id="KW-0411">Iron-sulfur</keyword>
<keyword evidence="2" id="KW-0479">Metal-binding</keyword>
<evidence type="ECO:0000313" key="6">
    <source>
        <dbReference type="EMBL" id="SDG98723.1"/>
    </source>
</evidence>
<dbReference type="SUPFAM" id="SSF54862">
    <property type="entry name" value="4Fe-4S ferredoxins"/>
    <property type="match status" value="1"/>
</dbReference>
<evidence type="ECO:0000256" key="4">
    <source>
        <dbReference type="ARBA" id="ARBA00023014"/>
    </source>
</evidence>